<gene>
    <name evidence="4" type="ORF">ACFS6H_06255</name>
</gene>
<dbReference type="SUPFAM" id="SSF56925">
    <property type="entry name" value="OMPA-like"/>
    <property type="match status" value="1"/>
</dbReference>
<evidence type="ECO:0000256" key="2">
    <source>
        <dbReference type="SAM" id="SignalP"/>
    </source>
</evidence>
<dbReference type="Gene3D" id="3.30.1330.60">
    <property type="entry name" value="OmpA-like domain"/>
    <property type="match status" value="1"/>
</dbReference>
<feature type="chain" id="PRO_5046559129" evidence="2">
    <location>
        <begin position="23"/>
        <end position="548"/>
    </location>
</feature>
<dbReference type="RefSeq" id="WP_386096366.1">
    <property type="nucleotide sequence ID" value="NZ_JBHUOZ010000001.1"/>
</dbReference>
<proteinExistence type="predicted"/>
<dbReference type="InterPro" id="IPR006665">
    <property type="entry name" value="OmpA-like"/>
</dbReference>
<dbReference type="InterPro" id="IPR011250">
    <property type="entry name" value="OMP/PagP_B-barrel"/>
</dbReference>
<organism evidence="4 5">
    <name type="scientific">Terrimonas rubra</name>
    <dbReference type="NCBI Taxonomy" id="1035890"/>
    <lineage>
        <taxon>Bacteria</taxon>
        <taxon>Pseudomonadati</taxon>
        <taxon>Bacteroidota</taxon>
        <taxon>Chitinophagia</taxon>
        <taxon>Chitinophagales</taxon>
        <taxon>Chitinophagaceae</taxon>
        <taxon>Terrimonas</taxon>
    </lineage>
</organism>
<comment type="caution">
    <text evidence="4">The sequence shown here is derived from an EMBL/GenBank/DDBJ whole genome shotgun (WGS) entry which is preliminary data.</text>
</comment>
<dbReference type="InterPro" id="IPR028974">
    <property type="entry name" value="TSP_type-3_rpt"/>
</dbReference>
<evidence type="ECO:0000259" key="3">
    <source>
        <dbReference type="Pfam" id="PF00691"/>
    </source>
</evidence>
<evidence type="ECO:0000313" key="5">
    <source>
        <dbReference type="Proteomes" id="UP001597511"/>
    </source>
</evidence>
<feature type="domain" description="OmpA-like" evidence="3">
    <location>
        <begin position="441"/>
        <end position="513"/>
    </location>
</feature>
<sequence length="548" mass="59981">MASKKFKLLLGMTCLMSLTAFSQVGVRSYEDSSVIPSKRLPQHTEFLNGTYNYPAKPRNQWEVGIKAGKFTVMGDVPSLFLTPGFGVHVRKALGYMFSLRAEYMYGIGKGMHYAPGTGYAGKQGNPWNDLGYGTANGPNNVYYNYKTVTQDLSLQGVITLNNIRFHKAKTGFVFYGFGGIGATIYETKINALNDAGRPYFEFDQIAAANPAVYKDRKDIRKALKDAMDNSYETKAENHGDYRAKLFGQTVRPSATVGAGVAFKLGPRFNLALEDRHTFIKDDLLDGQRWQETGSLTGDFDSYNFASLGLNYNIGAKAVEPLYWLNPLDYAYQEIRNPKLMKIPDPVLPDADGDGVTDQFDQEQTPAGCPVDSHGVSLDTDGDGVPDCKDKELITPTYCQPVDADGVGKCPVPCPDPATCPGLFVKTNECADKLGLLPSISFKANSNTLSADAEAVLATVAGKLRNAPECKVVVVGYCSSSKKEQQLSWDHVNKVITYLVEKQGISEDRFIFNYGQEGGDCNTVDLRAATGDESGPARVEPPHPNLRKK</sequence>
<name>A0ABW6A4T4_9BACT</name>
<accession>A0ABW6A4T4</accession>
<dbReference type="SUPFAM" id="SSF103088">
    <property type="entry name" value="OmpA-like"/>
    <property type="match status" value="1"/>
</dbReference>
<reference evidence="5" key="1">
    <citation type="journal article" date="2019" name="Int. J. Syst. Evol. Microbiol.">
        <title>The Global Catalogue of Microorganisms (GCM) 10K type strain sequencing project: providing services to taxonomists for standard genome sequencing and annotation.</title>
        <authorList>
            <consortium name="The Broad Institute Genomics Platform"/>
            <consortium name="The Broad Institute Genome Sequencing Center for Infectious Disease"/>
            <person name="Wu L."/>
            <person name="Ma J."/>
        </authorList>
    </citation>
    <scope>NUCLEOTIDE SEQUENCE [LARGE SCALE GENOMIC DNA]</scope>
    <source>
        <strain evidence="5">KCTC 23299</strain>
    </source>
</reference>
<dbReference type="InterPro" id="IPR036737">
    <property type="entry name" value="OmpA-like_sf"/>
</dbReference>
<dbReference type="Proteomes" id="UP001597511">
    <property type="component" value="Unassembled WGS sequence"/>
</dbReference>
<dbReference type="SUPFAM" id="SSF103647">
    <property type="entry name" value="TSP type-3 repeat"/>
    <property type="match status" value="1"/>
</dbReference>
<evidence type="ECO:0000256" key="1">
    <source>
        <dbReference type="SAM" id="MobiDB-lite"/>
    </source>
</evidence>
<feature type="signal peptide" evidence="2">
    <location>
        <begin position="1"/>
        <end position="22"/>
    </location>
</feature>
<evidence type="ECO:0000313" key="4">
    <source>
        <dbReference type="EMBL" id="MFD2919308.1"/>
    </source>
</evidence>
<keyword evidence="2" id="KW-0732">Signal</keyword>
<protein>
    <submittedName>
        <fullName evidence="4">OmpA family protein</fullName>
    </submittedName>
</protein>
<feature type="region of interest" description="Disordered" evidence="1">
    <location>
        <begin position="528"/>
        <end position="548"/>
    </location>
</feature>
<dbReference type="Pfam" id="PF00691">
    <property type="entry name" value="OmpA"/>
    <property type="match status" value="1"/>
</dbReference>
<keyword evidence="5" id="KW-1185">Reference proteome</keyword>
<dbReference type="EMBL" id="JBHUOZ010000001">
    <property type="protein sequence ID" value="MFD2919308.1"/>
    <property type="molecule type" value="Genomic_DNA"/>
</dbReference>